<sequence>MEMIKKLALVFGVLLFSAKGFSQEIDTLKIRKDSVNVPKRTVAYAADKIAIARPLNIEFSLPAPYNFTSKRGNTPLQDGRVNDFTQLKVSANVNFLKKKTWMLGATAGYRYTGAESNMFEPVTNNPTVIKEDFHYLYSSLNFTYFSSLFKKRTIYTSSVIVEGSDQHFERVKGFLSGVMVLKGTAKTKMMVGLAVNIDPTAQIPVIPVFTYEHRFDNGLIADVTLPKSVYLRKYLFKNTGRVSLGTEMDQTTFYVYNIDGSNPSQRFQYRQLDINSGLVYEHAIGDFIITGKTGVKLTPNGRLFRKEDNFNDAVFEITPDPVFYFNVGVSFNPFTFLKKNK</sequence>
<protein>
    <submittedName>
        <fullName evidence="1">Uncharacterized protein</fullName>
    </submittedName>
</protein>
<dbReference type="Proteomes" id="UP000245627">
    <property type="component" value="Unassembled WGS sequence"/>
</dbReference>
<gene>
    <name evidence="1" type="ORF">DC487_04635</name>
</gene>
<name>A0A2T8HN81_9SPHI</name>
<reference evidence="1 2" key="1">
    <citation type="submission" date="2018-04" db="EMBL/GenBank/DDBJ databases">
        <title>Sphingobacterium cortibacter sp. nov.</title>
        <authorList>
            <person name="Li Y."/>
        </authorList>
    </citation>
    <scope>NUCLEOTIDE SEQUENCE [LARGE SCALE GENOMIC DNA]</scope>
    <source>
        <strain evidence="1 2">2c-3</strain>
    </source>
</reference>
<accession>A0A2T8HN81</accession>
<organism evidence="1 2">
    <name type="scientific">Sphingobacterium corticibacter</name>
    <dbReference type="NCBI Taxonomy" id="2171749"/>
    <lineage>
        <taxon>Bacteria</taxon>
        <taxon>Pseudomonadati</taxon>
        <taxon>Bacteroidota</taxon>
        <taxon>Sphingobacteriia</taxon>
        <taxon>Sphingobacteriales</taxon>
        <taxon>Sphingobacteriaceae</taxon>
        <taxon>Sphingobacterium</taxon>
    </lineage>
</organism>
<dbReference type="OrthoDB" id="1027207at2"/>
<dbReference type="EMBL" id="QDKG01000001">
    <property type="protein sequence ID" value="PVH26886.1"/>
    <property type="molecule type" value="Genomic_DNA"/>
</dbReference>
<comment type="caution">
    <text evidence="1">The sequence shown here is derived from an EMBL/GenBank/DDBJ whole genome shotgun (WGS) entry which is preliminary data.</text>
</comment>
<dbReference type="RefSeq" id="WP_116774742.1">
    <property type="nucleotide sequence ID" value="NZ_QDKG01000001.1"/>
</dbReference>
<dbReference type="AlphaFoldDB" id="A0A2T8HN81"/>
<keyword evidence="2" id="KW-1185">Reference proteome</keyword>
<evidence type="ECO:0000313" key="1">
    <source>
        <dbReference type="EMBL" id="PVH26886.1"/>
    </source>
</evidence>
<proteinExistence type="predicted"/>
<evidence type="ECO:0000313" key="2">
    <source>
        <dbReference type="Proteomes" id="UP000245627"/>
    </source>
</evidence>